<accession>A0A9F5IXG1</accession>
<evidence type="ECO:0000313" key="2">
    <source>
        <dbReference type="Proteomes" id="UP000695026"/>
    </source>
</evidence>
<keyword evidence="2" id="KW-1185">Reference proteome</keyword>
<protein>
    <submittedName>
        <fullName evidence="3">Uncharacterized protein LOC103060819 isoform X2</fullName>
    </submittedName>
</protein>
<dbReference type="RefSeq" id="XP_025029925.1">
    <property type="nucleotide sequence ID" value="XM_025174157.1"/>
</dbReference>
<dbReference type="GeneID" id="103060819"/>
<reference evidence="3" key="1">
    <citation type="submission" date="2025-08" db="UniProtKB">
        <authorList>
            <consortium name="RefSeq"/>
        </authorList>
    </citation>
    <scope>IDENTIFICATION</scope>
    <source>
        <tissue evidence="3">Liver</tissue>
    </source>
</reference>
<evidence type="ECO:0000256" key="1">
    <source>
        <dbReference type="SAM" id="MobiDB-lite"/>
    </source>
</evidence>
<evidence type="ECO:0000313" key="3">
    <source>
        <dbReference type="RefSeq" id="XP_025029925.1"/>
    </source>
</evidence>
<dbReference type="Proteomes" id="UP000695026">
    <property type="component" value="Unplaced"/>
</dbReference>
<proteinExistence type="predicted"/>
<feature type="region of interest" description="Disordered" evidence="1">
    <location>
        <begin position="25"/>
        <end position="49"/>
    </location>
</feature>
<gene>
    <name evidence="3" type="primary">LOC103060819</name>
</gene>
<organism evidence="2 3">
    <name type="scientific">Python bivittatus</name>
    <name type="common">Burmese python</name>
    <name type="synonym">Python molurus bivittatus</name>
    <dbReference type="NCBI Taxonomy" id="176946"/>
    <lineage>
        <taxon>Eukaryota</taxon>
        <taxon>Metazoa</taxon>
        <taxon>Chordata</taxon>
        <taxon>Craniata</taxon>
        <taxon>Vertebrata</taxon>
        <taxon>Euteleostomi</taxon>
        <taxon>Lepidosauria</taxon>
        <taxon>Squamata</taxon>
        <taxon>Bifurcata</taxon>
        <taxon>Unidentata</taxon>
        <taxon>Episquamata</taxon>
        <taxon>Toxicofera</taxon>
        <taxon>Serpentes</taxon>
        <taxon>Henophidia</taxon>
        <taxon>Pythonidae</taxon>
        <taxon>Python</taxon>
    </lineage>
</organism>
<sequence>MKCPRCCMKEPPGGTLCKAIAPLEAKSDPPSASSFGDPGDSFKVFASSGESREKMEAEHLIGKSLGGAQVESWREFD</sequence>
<name>A0A9F5IXG1_PYTBI</name>
<dbReference type="AlphaFoldDB" id="A0A9F5IXG1"/>